<dbReference type="Gene3D" id="3.30.530.20">
    <property type="match status" value="1"/>
</dbReference>
<proteinExistence type="inferred from homology"/>
<protein>
    <submittedName>
        <fullName evidence="3">SRPBCC domain-containing protein</fullName>
    </submittedName>
</protein>
<name>A0ABT3MAB6_9LEPT</name>
<keyword evidence="4" id="KW-1185">Reference proteome</keyword>
<evidence type="ECO:0000313" key="4">
    <source>
        <dbReference type="Proteomes" id="UP001208794"/>
    </source>
</evidence>
<dbReference type="Proteomes" id="UP001208794">
    <property type="component" value="Unassembled WGS sequence"/>
</dbReference>
<accession>A0ABT3MAB6</accession>
<dbReference type="InterPro" id="IPR013538">
    <property type="entry name" value="ASHA1/2-like_C"/>
</dbReference>
<evidence type="ECO:0000256" key="1">
    <source>
        <dbReference type="ARBA" id="ARBA00006817"/>
    </source>
</evidence>
<dbReference type="EMBL" id="JAMQPR010000001">
    <property type="protein sequence ID" value="MCW7505334.1"/>
    <property type="molecule type" value="Genomic_DNA"/>
</dbReference>
<evidence type="ECO:0000313" key="3">
    <source>
        <dbReference type="EMBL" id="MCW7505334.1"/>
    </source>
</evidence>
<comment type="similarity">
    <text evidence="1">Belongs to the AHA1 family.</text>
</comment>
<reference evidence="3 4" key="1">
    <citation type="submission" date="2022-06" db="EMBL/GenBank/DDBJ databases">
        <title>Leptospira isolates from biofilms formed at urban environments.</title>
        <authorList>
            <person name="Ribeiro P.S."/>
            <person name="Sousa T."/>
            <person name="Carvalho N."/>
            <person name="Aburjaile F."/>
            <person name="Neves F."/>
            <person name="Oliveira D."/>
            <person name="Blanco L."/>
            <person name="Lima J."/>
            <person name="Costa F."/>
            <person name="Brenig B."/>
            <person name="Soares S."/>
            <person name="Ramos R."/>
            <person name="Goes-Neto A."/>
            <person name="Matiuzzi M."/>
            <person name="Azevedo V."/>
            <person name="Ristow P."/>
        </authorList>
    </citation>
    <scope>NUCLEOTIDE SEQUENCE [LARGE SCALE GENOMIC DNA]</scope>
    <source>
        <strain evidence="3 4">VSF14</strain>
    </source>
</reference>
<gene>
    <name evidence="3" type="ORF">ND855_14480</name>
</gene>
<organism evidence="3 4">
    <name type="scientific">Leptospira paudalimensis</name>
    <dbReference type="NCBI Taxonomy" id="2950024"/>
    <lineage>
        <taxon>Bacteria</taxon>
        <taxon>Pseudomonadati</taxon>
        <taxon>Spirochaetota</taxon>
        <taxon>Spirochaetia</taxon>
        <taxon>Leptospirales</taxon>
        <taxon>Leptospiraceae</taxon>
        <taxon>Leptospira</taxon>
    </lineage>
</organism>
<comment type="caution">
    <text evidence="3">The sequence shown here is derived from an EMBL/GenBank/DDBJ whole genome shotgun (WGS) entry which is preliminary data.</text>
</comment>
<feature type="domain" description="Activator of Hsp90 ATPase homologue 1/2-like C-terminal" evidence="2">
    <location>
        <begin position="2"/>
        <end position="115"/>
    </location>
</feature>
<dbReference type="InterPro" id="IPR023393">
    <property type="entry name" value="START-like_dom_sf"/>
</dbReference>
<sequence>MTPESIKKYLFGTETVSNWTIGSEIRFKGEWEGKLYEDKGIILNLEFQKELKYSNFSSFSEMPDLPENYSIITMKLVEKNEGVFLSLCQTGFFSEEQQKHSEQNWSQILEKIRILAEDGSV</sequence>
<evidence type="ECO:0000259" key="2">
    <source>
        <dbReference type="Pfam" id="PF08327"/>
    </source>
</evidence>
<dbReference type="Pfam" id="PF08327">
    <property type="entry name" value="AHSA1"/>
    <property type="match status" value="1"/>
</dbReference>
<dbReference type="SUPFAM" id="SSF55961">
    <property type="entry name" value="Bet v1-like"/>
    <property type="match status" value="1"/>
</dbReference>